<organism evidence="2 3">
    <name type="scientific">Albidovulum sediminicola</name>
    <dbReference type="NCBI Taxonomy" id="2984331"/>
    <lineage>
        <taxon>Bacteria</taxon>
        <taxon>Pseudomonadati</taxon>
        <taxon>Pseudomonadota</taxon>
        <taxon>Alphaproteobacteria</taxon>
        <taxon>Rhodobacterales</taxon>
        <taxon>Paracoccaceae</taxon>
        <taxon>Albidovulum</taxon>
    </lineage>
</organism>
<reference evidence="2 3" key="1">
    <citation type="submission" date="2022-10" db="EMBL/GenBank/DDBJ databases">
        <title>Defluviimonas sp. nov., isolated from ocean surface water.</title>
        <authorList>
            <person name="He W."/>
            <person name="Wang L."/>
            <person name="Zhang D.-F."/>
        </authorList>
    </citation>
    <scope>NUCLEOTIDE SEQUENCE [LARGE SCALE GENOMIC DNA]</scope>
    <source>
        <strain evidence="2 3">WL0075</strain>
    </source>
</reference>
<feature type="domain" description="Phasin" evidence="1">
    <location>
        <begin position="22"/>
        <end position="90"/>
    </location>
</feature>
<dbReference type="EMBL" id="JAOWLA010000012">
    <property type="protein sequence ID" value="MCV2865770.1"/>
    <property type="molecule type" value="Genomic_DNA"/>
</dbReference>
<evidence type="ECO:0000259" key="1">
    <source>
        <dbReference type="Pfam" id="PF09361"/>
    </source>
</evidence>
<keyword evidence="3" id="KW-1185">Reference proteome</keyword>
<comment type="caution">
    <text evidence="2">The sequence shown here is derived from an EMBL/GenBank/DDBJ whole genome shotgun (WGS) entry which is preliminary data.</text>
</comment>
<dbReference type="InterPro" id="IPR018968">
    <property type="entry name" value="Phasin"/>
</dbReference>
<gene>
    <name evidence="2" type="ORF">OE647_13640</name>
</gene>
<accession>A0ABT2Z3Q3</accession>
<evidence type="ECO:0000313" key="3">
    <source>
        <dbReference type="Proteomes" id="UP001652503"/>
    </source>
</evidence>
<protein>
    <submittedName>
        <fullName evidence="2">Phasin family protein</fullName>
    </submittedName>
</protein>
<dbReference type="RefSeq" id="WP_263722293.1">
    <property type="nucleotide sequence ID" value="NZ_JAOWLA010000012.1"/>
</dbReference>
<proteinExistence type="predicted"/>
<dbReference type="Pfam" id="PF09361">
    <property type="entry name" value="Phasin_2"/>
    <property type="match status" value="1"/>
</dbReference>
<dbReference type="Proteomes" id="UP001652503">
    <property type="component" value="Unassembled WGS sequence"/>
</dbReference>
<name>A0ABT2Z3Q3_9RHOB</name>
<evidence type="ECO:0000313" key="2">
    <source>
        <dbReference type="EMBL" id="MCV2865770.1"/>
    </source>
</evidence>
<sequence>MTTNKKAQTMPGLPAAWFSMDAVEKLGDIGAEFMGFLAARIQEDVKTQHALLHCKDPVELRKVQEEFLQTAVDQYSAQAGRMTELTNAFLASMMLPPVDD</sequence>